<evidence type="ECO:0000313" key="1">
    <source>
        <dbReference type="EMBL" id="KRZ17393.1"/>
    </source>
</evidence>
<dbReference type="OrthoDB" id="10340952at2759"/>
<sequence length="64" mass="6681">MVIAASHLPVGPGLSRKMFSAGRLDGRGGCSDHGIVLVEGAALSSTPVLTLLTKYALFLHMVFI</sequence>
<dbReference type="EMBL" id="JYDP01000007">
    <property type="protein sequence ID" value="KRZ17393.1"/>
    <property type="molecule type" value="Genomic_DNA"/>
</dbReference>
<evidence type="ECO:0000313" key="2">
    <source>
        <dbReference type="Proteomes" id="UP000055024"/>
    </source>
</evidence>
<accession>A0A0V1I3I9</accession>
<organism evidence="1 2">
    <name type="scientific">Trichinella zimbabwensis</name>
    <dbReference type="NCBI Taxonomy" id="268475"/>
    <lineage>
        <taxon>Eukaryota</taxon>
        <taxon>Metazoa</taxon>
        <taxon>Ecdysozoa</taxon>
        <taxon>Nematoda</taxon>
        <taxon>Enoplea</taxon>
        <taxon>Dorylaimia</taxon>
        <taxon>Trichinellida</taxon>
        <taxon>Trichinellidae</taxon>
        <taxon>Trichinella</taxon>
    </lineage>
</organism>
<reference evidence="1 2" key="1">
    <citation type="submission" date="2015-01" db="EMBL/GenBank/DDBJ databases">
        <title>Evolution of Trichinella species and genotypes.</title>
        <authorList>
            <person name="Korhonen P.K."/>
            <person name="Edoardo P."/>
            <person name="Giuseppe L.R."/>
            <person name="Gasser R.B."/>
        </authorList>
    </citation>
    <scope>NUCLEOTIDE SEQUENCE [LARGE SCALE GENOMIC DNA]</scope>
    <source>
        <strain evidence="1">ISS1029</strain>
    </source>
</reference>
<keyword evidence="2" id="KW-1185">Reference proteome</keyword>
<gene>
    <name evidence="1" type="ORF">T11_13641</name>
</gene>
<protein>
    <submittedName>
        <fullName evidence="1">Uncharacterized protein</fullName>
    </submittedName>
</protein>
<proteinExistence type="predicted"/>
<name>A0A0V1I3I9_9BILA</name>
<dbReference type="AlphaFoldDB" id="A0A0V1I3I9"/>
<dbReference type="Proteomes" id="UP000055024">
    <property type="component" value="Unassembled WGS sequence"/>
</dbReference>
<comment type="caution">
    <text evidence="1">The sequence shown here is derived from an EMBL/GenBank/DDBJ whole genome shotgun (WGS) entry which is preliminary data.</text>
</comment>